<accession>A0A9W8IJH4</accession>
<sequence>MTIQYLFQSLPMLVTEKIIEYLEGRPRNYYDDDINKHNETKRIIYPLLSVGEVWCEAALISICDNCEVVFNDAGGVFDVNYPTWPAGFSYSQFPRDKLVKRVVLTASGWNDMVNKHNNETIAWSQYNGAIFLSATNLVVKLNKSNSFSHLSAAKLKARSSHEAIDSLARSIRRLTPAVTGVSVVAISVNATHKSHREVCVMLVSELCRGSVTRLDVGFQVDSPMLSLRLYDVSGLASITQGTNVVCCLIARLAYLNAHTLKELHITPSTQDDWAALIKCGSLAPMVYTSLVSLSMDIANTVSANGWTTVEGSVPFPVLVKLAISGAYPFADDTLFRGNRDMLLTLSLPFDAIAKNALGRLGVLKRSGITRMNSIHIVQIPNTYEPTPSDDLVREQMHRILESSTILKLGCDPRYGIPLNRQVFNAL</sequence>
<evidence type="ECO:0000313" key="2">
    <source>
        <dbReference type="Proteomes" id="UP001140074"/>
    </source>
</evidence>
<dbReference type="AlphaFoldDB" id="A0A9W8IJH4"/>
<proteinExistence type="predicted"/>
<name>A0A9W8IJH4_9FUNG</name>
<comment type="caution">
    <text evidence="1">The sequence shown here is derived from an EMBL/GenBank/DDBJ whole genome shotgun (WGS) entry which is preliminary data.</text>
</comment>
<dbReference type="EMBL" id="JANBUY010000059">
    <property type="protein sequence ID" value="KAJ2865460.1"/>
    <property type="molecule type" value="Genomic_DNA"/>
</dbReference>
<keyword evidence="2" id="KW-1185">Reference proteome</keyword>
<reference evidence="1" key="1">
    <citation type="submission" date="2022-07" db="EMBL/GenBank/DDBJ databases">
        <title>Phylogenomic reconstructions and comparative analyses of Kickxellomycotina fungi.</title>
        <authorList>
            <person name="Reynolds N.K."/>
            <person name="Stajich J.E."/>
            <person name="Barry K."/>
            <person name="Grigoriev I.V."/>
            <person name="Crous P."/>
            <person name="Smith M.E."/>
        </authorList>
    </citation>
    <scope>NUCLEOTIDE SEQUENCE</scope>
    <source>
        <strain evidence="1">RSA 476</strain>
    </source>
</reference>
<protein>
    <submittedName>
        <fullName evidence="1">Uncharacterized protein</fullName>
    </submittedName>
</protein>
<evidence type="ECO:0000313" key="1">
    <source>
        <dbReference type="EMBL" id="KAJ2865460.1"/>
    </source>
</evidence>
<organism evidence="1 2">
    <name type="scientific">Coemansia aciculifera</name>
    <dbReference type="NCBI Taxonomy" id="417176"/>
    <lineage>
        <taxon>Eukaryota</taxon>
        <taxon>Fungi</taxon>
        <taxon>Fungi incertae sedis</taxon>
        <taxon>Zoopagomycota</taxon>
        <taxon>Kickxellomycotina</taxon>
        <taxon>Kickxellomycetes</taxon>
        <taxon>Kickxellales</taxon>
        <taxon>Kickxellaceae</taxon>
        <taxon>Coemansia</taxon>
    </lineage>
</organism>
<gene>
    <name evidence="1" type="ORF">GGH94_002229</name>
</gene>
<dbReference type="Proteomes" id="UP001140074">
    <property type="component" value="Unassembled WGS sequence"/>
</dbReference>